<keyword evidence="1" id="KW-0812">Transmembrane</keyword>
<reference evidence="3 4" key="1">
    <citation type="submission" date="2013-08" db="EMBL/GenBank/DDBJ databases">
        <title>Genome of Pontibacillus chungwhensis.</title>
        <authorList>
            <person name="Wang Q."/>
            <person name="Wang G."/>
        </authorList>
    </citation>
    <scope>NUCLEOTIDE SEQUENCE [LARGE SCALE GENOMIC DNA]</scope>
    <source>
        <strain evidence="3 4">BH030062</strain>
    </source>
</reference>
<evidence type="ECO:0000256" key="1">
    <source>
        <dbReference type="SAM" id="Phobius"/>
    </source>
</evidence>
<keyword evidence="1" id="KW-1133">Transmembrane helix</keyword>
<protein>
    <recommendedName>
        <fullName evidence="2">LiaF transmembrane domain-containing protein</fullName>
    </recommendedName>
</protein>
<feature type="transmembrane region" description="Helical" evidence="1">
    <location>
        <begin position="69"/>
        <end position="88"/>
    </location>
</feature>
<keyword evidence="1" id="KW-0472">Membrane</keyword>
<keyword evidence="4" id="KW-1185">Reference proteome</keyword>
<dbReference type="AlphaFoldDB" id="A0A0A2UWI0"/>
<feature type="transmembrane region" description="Helical" evidence="1">
    <location>
        <begin position="39"/>
        <end position="57"/>
    </location>
</feature>
<dbReference type="InterPro" id="IPR054331">
    <property type="entry name" value="LiaF_TM"/>
</dbReference>
<dbReference type="Proteomes" id="UP000030153">
    <property type="component" value="Unassembled WGS sequence"/>
</dbReference>
<accession>A0A0A2UWI0</accession>
<dbReference type="EMBL" id="AVBG01000008">
    <property type="protein sequence ID" value="KGP91133.1"/>
    <property type="molecule type" value="Genomic_DNA"/>
</dbReference>
<name>A0A0A2UWI0_9BACI</name>
<evidence type="ECO:0000313" key="3">
    <source>
        <dbReference type="EMBL" id="KGP91133.1"/>
    </source>
</evidence>
<comment type="caution">
    <text evidence="3">The sequence shown here is derived from an EMBL/GenBank/DDBJ whole genome shotgun (WGS) entry which is preliminary data.</text>
</comment>
<feature type="transmembrane region" description="Helical" evidence="1">
    <location>
        <begin position="7"/>
        <end position="27"/>
    </location>
</feature>
<evidence type="ECO:0000313" key="4">
    <source>
        <dbReference type="Proteomes" id="UP000030153"/>
    </source>
</evidence>
<dbReference type="STRING" id="1385513.N780_17250"/>
<proteinExistence type="predicted"/>
<dbReference type="OrthoDB" id="1707123at2"/>
<dbReference type="RefSeq" id="WP_036783993.1">
    <property type="nucleotide sequence ID" value="NZ_AVBG01000008.1"/>
</dbReference>
<dbReference type="eggNOG" id="COG3595">
    <property type="taxonomic scope" value="Bacteria"/>
</dbReference>
<evidence type="ECO:0000259" key="2">
    <source>
        <dbReference type="Pfam" id="PF22570"/>
    </source>
</evidence>
<sequence length="307" mass="34508">MRKWRVGTVSMGLSLIFLGVLLMVGQFTDWDPITLTMSWWPFILIVLGVEVLAYIALSKKEKPIVQYDFLSIFFIGVLGMVALGLYLMTSLGLVNEVKGAMNAERVQGPMPSIEESISEDINTIVLEQAYDDLVVETNNARKVHIFGTFTSEFLKQEDLDKNDVASINKVGDKLYIQLLQGPSKEGMHYSRTTFNRTISLPEDVDVEIRGTTGNLKLNAGNITGDWMIDEARNMILNLSKEASVSVKAESYSEQLGWDVEWDKEETIRSGDEKNELFYKEKVFGDGEAVIQLNLVDQFTIKDVGPRS</sequence>
<organism evidence="3 4">
    <name type="scientific">Pontibacillus chungwhensis BH030062</name>
    <dbReference type="NCBI Taxonomy" id="1385513"/>
    <lineage>
        <taxon>Bacteria</taxon>
        <taxon>Bacillati</taxon>
        <taxon>Bacillota</taxon>
        <taxon>Bacilli</taxon>
        <taxon>Bacillales</taxon>
        <taxon>Bacillaceae</taxon>
        <taxon>Pontibacillus</taxon>
    </lineage>
</organism>
<feature type="domain" description="LiaF transmembrane" evidence="2">
    <location>
        <begin position="11"/>
        <end position="85"/>
    </location>
</feature>
<dbReference type="Pfam" id="PF22570">
    <property type="entry name" value="LiaF-TM"/>
    <property type="match status" value="1"/>
</dbReference>
<gene>
    <name evidence="3" type="ORF">N780_17250</name>
</gene>